<organism evidence="4 5">
    <name type="scientific">Cutaneotrichosporon cavernicola</name>
    <dbReference type="NCBI Taxonomy" id="279322"/>
    <lineage>
        <taxon>Eukaryota</taxon>
        <taxon>Fungi</taxon>
        <taxon>Dikarya</taxon>
        <taxon>Basidiomycota</taxon>
        <taxon>Agaricomycotina</taxon>
        <taxon>Tremellomycetes</taxon>
        <taxon>Trichosporonales</taxon>
        <taxon>Trichosporonaceae</taxon>
        <taxon>Cutaneotrichosporon</taxon>
    </lineage>
</organism>
<gene>
    <name evidence="4" type="ORF">CcaverHIS019_0508060</name>
</gene>
<dbReference type="InterPro" id="IPR044760">
    <property type="entry name" value="TRAPPC2L"/>
</dbReference>
<dbReference type="EMBL" id="AP028216">
    <property type="protein sequence ID" value="BEI93178.1"/>
    <property type="molecule type" value="Genomic_DNA"/>
</dbReference>
<evidence type="ECO:0000256" key="1">
    <source>
        <dbReference type="ARBA" id="ARBA00006626"/>
    </source>
</evidence>
<dbReference type="RefSeq" id="XP_060458443.1">
    <property type="nucleotide sequence ID" value="XM_060602005.1"/>
</dbReference>
<protein>
    <recommendedName>
        <fullName evidence="2">Trafficking protein particle complex subunit 2-like protein</fullName>
    </recommendedName>
</protein>
<name>A0AA48L791_9TREE</name>
<dbReference type="CDD" id="cd14854">
    <property type="entry name" value="TRAPPC2L"/>
    <property type="match status" value="1"/>
</dbReference>
<dbReference type="InterPro" id="IPR006722">
    <property type="entry name" value="Sedlin"/>
</dbReference>
<dbReference type="Gene3D" id="3.30.450.70">
    <property type="match status" value="1"/>
</dbReference>
<comment type="similarity">
    <text evidence="1">Belongs to the TRAPP small subunits family. Sedlin subfamily.</text>
</comment>
<dbReference type="GO" id="GO:0006888">
    <property type="term" value="P:endoplasmic reticulum to Golgi vesicle-mediated transport"/>
    <property type="evidence" value="ECO:0007669"/>
    <property type="project" value="InterPro"/>
</dbReference>
<evidence type="ECO:0000313" key="5">
    <source>
        <dbReference type="Proteomes" id="UP001233271"/>
    </source>
</evidence>
<evidence type="ECO:0000313" key="4">
    <source>
        <dbReference type="EMBL" id="BEI93178.1"/>
    </source>
</evidence>
<dbReference type="SUPFAM" id="SSF64356">
    <property type="entry name" value="SNARE-like"/>
    <property type="match status" value="1"/>
</dbReference>
<reference evidence="4" key="1">
    <citation type="journal article" date="2023" name="BMC Genomics">
        <title>Chromosome-level genome assemblies of Cutaneotrichosporon spp. (Trichosporonales, Basidiomycota) reveal imbalanced evolution between nucleotide sequences and chromosome synteny.</title>
        <authorList>
            <person name="Kobayashi Y."/>
            <person name="Kayamori A."/>
            <person name="Aoki K."/>
            <person name="Shiwa Y."/>
            <person name="Matsutani M."/>
            <person name="Fujita N."/>
            <person name="Sugita T."/>
            <person name="Iwasaki W."/>
            <person name="Tanaka N."/>
            <person name="Takashima M."/>
        </authorList>
    </citation>
    <scope>NUCLEOTIDE SEQUENCE</scope>
    <source>
        <strain evidence="4">HIS019</strain>
    </source>
</reference>
<dbReference type="Proteomes" id="UP001233271">
    <property type="component" value="Chromosome 5"/>
</dbReference>
<proteinExistence type="inferred from homology"/>
<dbReference type="KEGG" id="ccac:CcaHIS019_0508060"/>
<dbReference type="PANTHER" id="PTHR12403">
    <property type="entry name" value="TRAFFICKING PROTEIN PARTICLE COMPLEX SUBUNIT 2"/>
    <property type="match status" value="1"/>
</dbReference>
<accession>A0AA48L791</accession>
<dbReference type="AlphaFoldDB" id="A0AA48L791"/>
<dbReference type="InterPro" id="IPR011012">
    <property type="entry name" value="Longin-like_dom_sf"/>
</dbReference>
<dbReference type="GO" id="GO:0005737">
    <property type="term" value="C:cytoplasm"/>
    <property type="evidence" value="ECO:0007669"/>
    <property type="project" value="GOC"/>
</dbReference>
<dbReference type="GeneID" id="85497048"/>
<evidence type="ECO:0000256" key="3">
    <source>
        <dbReference type="SAM" id="MobiDB-lite"/>
    </source>
</evidence>
<evidence type="ECO:0000256" key="2">
    <source>
        <dbReference type="ARBA" id="ARBA00024408"/>
    </source>
</evidence>
<dbReference type="Pfam" id="PF04628">
    <property type="entry name" value="Sedlin_N"/>
    <property type="match status" value="1"/>
</dbReference>
<sequence length="274" mass="30171">MSASGSTQAVPLHLTSLAILAPNNSPLYVHSFTGKDDELRAYHLAHGAVDVIEERIVMTSSPNRPADSYLGLLFCMEDMAFYGFQTPTKLRMVLSVGLVDAAIKDSDIVAIFRAVHQLLLRAMNNPFLSLPASFTAKPAPPEEGTTQENGVEAARPRNEPVPNDSMFRYGPEDLKADWLARSGVFTRGIDKLGSLLAGPKSYAYVHWIQQRSCLSVRWLGTSDGSWMRPTFLQPVLDNHSPRSWPRRCRAILHLAPPRPAAHAGCMQTQNGALH</sequence>
<keyword evidence="5" id="KW-1185">Reference proteome</keyword>
<feature type="region of interest" description="Disordered" evidence="3">
    <location>
        <begin position="136"/>
        <end position="164"/>
    </location>
</feature>